<evidence type="ECO:0000259" key="2">
    <source>
        <dbReference type="Pfam" id="PF02481"/>
    </source>
</evidence>
<proteinExistence type="inferred from homology"/>
<feature type="domain" description="Smf/DprA SLOG" evidence="2">
    <location>
        <begin position="72"/>
        <end position="281"/>
    </location>
</feature>
<dbReference type="Pfam" id="PF02481">
    <property type="entry name" value="DNA_processg_A"/>
    <property type="match status" value="1"/>
</dbReference>
<name>A0ABT4X0Q5_9BACI</name>
<dbReference type="RefSeq" id="WP_271339848.1">
    <property type="nucleotide sequence ID" value="NZ_JAQKAB010000002.1"/>
</dbReference>
<comment type="caution">
    <text evidence="3">The sequence shown here is derived from an EMBL/GenBank/DDBJ whole genome shotgun (WGS) entry which is preliminary data.</text>
</comment>
<dbReference type="InterPro" id="IPR003488">
    <property type="entry name" value="DprA"/>
</dbReference>
<evidence type="ECO:0000313" key="3">
    <source>
        <dbReference type="EMBL" id="MDA7025876.1"/>
    </source>
</evidence>
<accession>A0ABT4X0Q5</accession>
<organism evidence="3 4">
    <name type="scientific">Bacillus changyiensis</name>
    <dbReference type="NCBI Taxonomy" id="3004103"/>
    <lineage>
        <taxon>Bacteria</taxon>
        <taxon>Bacillati</taxon>
        <taxon>Bacillota</taxon>
        <taxon>Bacilli</taxon>
        <taxon>Bacillales</taxon>
        <taxon>Bacillaceae</taxon>
        <taxon>Bacillus</taxon>
    </lineage>
</organism>
<keyword evidence="4" id="KW-1185">Reference proteome</keyword>
<dbReference type="Gene3D" id="3.40.50.450">
    <property type="match status" value="1"/>
</dbReference>
<dbReference type="Proteomes" id="UP001211894">
    <property type="component" value="Unassembled WGS sequence"/>
</dbReference>
<dbReference type="InterPro" id="IPR057666">
    <property type="entry name" value="DrpA_SLOG"/>
</dbReference>
<dbReference type="EMBL" id="JAQKAB010000002">
    <property type="protein sequence ID" value="MDA7025876.1"/>
    <property type="molecule type" value="Genomic_DNA"/>
</dbReference>
<comment type="similarity">
    <text evidence="1">Belongs to the DprA/Smf family.</text>
</comment>
<reference evidence="3 4" key="1">
    <citation type="submission" date="2023-01" db="EMBL/GenBank/DDBJ databases">
        <title>Bacillus changyiensis sp. nov., isolated from a coastal deposit.</title>
        <authorList>
            <person name="Xiao G."/>
            <person name="Lai Q."/>
            <person name="Hu Z."/>
            <person name="Shao Z."/>
        </authorList>
    </citation>
    <scope>NUCLEOTIDE SEQUENCE [LARGE SCALE GENOMIC DNA]</scope>
    <source>
        <strain evidence="3 4">CLL-7-23</strain>
    </source>
</reference>
<dbReference type="SUPFAM" id="SSF102405">
    <property type="entry name" value="MCP/YpsA-like"/>
    <property type="match status" value="1"/>
</dbReference>
<protein>
    <submittedName>
        <fullName evidence="3">DNA-processing protein DprA</fullName>
    </submittedName>
</protein>
<evidence type="ECO:0000256" key="1">
    <source>
        <dbReference type="ARBA" id="ARBA00006525"/>
    </source>
</evidence>
<dbReference type="PANTHER" id="PTHR43022">
    <property type="entry name" value="PROTEIN SMF"/>
    <property type="match status" value="1"/>
</dbReference>
<gene>
    <name evidence="3" type="primary">dprA</name>
    <name evidence="3" type="ORF">PJ311_04520</name>
</gene>
<sequence length="292" mass="32889">MFLRLNGALSPSLLYKWWKKDPSLSLTDEKNHPLTELKKKKVNLYSIRKLTHSGLSTVKDLYQNYRENGVDMIAISSPDYPDCLKMIHDPPPVLFIKGKKTLFYEKRRIGVVGTRHPSSYGEMVTTYLVRELSKNNWSIVSGLAKGIDGHAHRESIRAKGSTIGVIAGGFNHFYPRENRELAEQMARNHLLVSEHPPHIKPQKWHFPLRNRLISGLTEGIVVIQGKEKSGSLITAYQALEQGREVFAVPGSIFEQNSSGPAKLIQEGAKLVTSIDDILSELPSFHTQNLELL</sequence>
<dbReference type="PANTHER" id="PTHR43022:SF1">
    <property type="entry name" value="PROTEIN SMF"/>
    <property type="match status" value="1"/>
</dbReference>
<dbReference type="NCBIfam" id="TIGR00732">
    <property type="entry name" value="dprA"/>
    <property type="match status" value="1"/>
</dbReference>
<evidence type="ECO:0000313" key="4">
    <source>
        <dbReference type="Proteomes" id="UP001211894"/>
    </source>
</evidence>